<protein>
    <submittedName>
        <fullName evidence="1">Uncharacterized protein</fullName>
    </submittedName>
</protein>
<dbReference type="OrthoDB" id="4631889at2"/>
<dbReference type="RefSeq" id="WP_098003833.1">
    <property type="nucleotide sequence ID" value="NZ_AP022563.1"/>
</dbReference>
<sequence>MNAIKTKLQVTAAAAAIAAGAAFAPGAAHAAPAVQAPAAPVQQVAGGVSEAPGDLLFYSRVISLQIAAANIRFRSFILESRAERLQAYADRYPGTAFGEWAAAAAQRTLERRAAYGQLSFSACRGDSGIQVGPYGTVTRSCVTSTT</sequence>
<gene>
    <name evidence="1" type="ORF">MDUV_28720</name>
</gene>
<dbReference type="EMBL" id="AP022563">
    <property type="protein sequence ID" value="BBX18012.1"/>
    <property type="molecule type" value="Genomic_DNA"/>
</dbReference>
<reference evidence="1 2" key="1">
    <citation type="journal article" date="2019" name="Emerg. Microbes Infect.">
        <title>Comprehensive subspecies identification of 175 nontuberculous mycobacteria species based on 7547 genomic profiles.</title>
        <authorList>
            <person name="Matsumoto Y."/>
            <person name="Kinjo T."/>
            <person name="Motooka D."/>
            <person name="Nabeya D."/>
            <person name="Jung N."/>
            <person name="Uechi K."/>
            <person name="Horii T."/>
            <person name="Iida T."/>
            <person name="Fujita J."/>
            <person name="Nakamura S."/>
        </authorList>
    </citation>
    <scope>NUCLEOTIDE SEQUENCE [LARGE SCALE GENOMIC DNA]</scope>
    <source>
        <strain evidence="1 2">JCM 6396</strain>
    </source>
</reference>
<evidence type="ECO:0000313" key="1">
    <source>
        <dbReference type="EMBL" id="BBX18012.1"/>
    </source>
</evidence>
<organism evidence="1 2">
    <name type="scientific">Mycolicibacterium duvalii</name>
    <dbReference type="NCBI Taxonomy" id="39688"/>
    <lineage>
        <taxon>Bacteria</taxon>
        <taxon>Bacillati</taxon>
        <taxon>Actinomycetota</taxon>
        <taxon>Actinomycetes</taxon>
        <taxon>Mycobacteriales</taxon>
        <taxon>Mycobacteriaceae</taxon>
        <taxon>Mycolicibacterium</taxon>
    </lineage>
</organism>
<dbReference type="AlphaFoldDB" id="A0A7I7K3R1"/>
<keyword evidence="2" id="KW-1185">Reference proteome</keyword>
<accession>A0A7I7K3R1</accession>
<evidence type="ECO:0000313" key="2">
    <source>
        <dbReference type="Proteomes" id="UP000467006"/>
    </source>
</evidence>
<proteinExistence type="predicted"/>
<dbReference type="Proteomes" id="UP000467006">
    <property type="component" value="Chromosome"/>
</dbReference>
<name>A0A7I7K3R1_9MYCO</name>
<dbReference type="KEGG" id="mdu:MDUV_28720"/>